<proteinExistence type="predicted"/>
<name>A0A5C6D8H9_9BACT</name>
<evidence type="ECO:0000313" key="2">
    <source>
        <dbReference type="EMBL" id="TWU31159.1"/>
    </source>
</evidence>
<sequence length="39" mass="4438">MYEAVRDNLCDEPESGWPLNDGPKDVGLGPYEYTEDAKY</sequence>
<feature type="region of interest" description="Disordered" evidence="1">
    <location>
        <begin position="1"/>
        <end position="39"/>
    </location>
</feature>
<accession>A0A5C6D8H9</accession>
<reference evidence="2 3" key="1">
    <citation type="submission" date="2019-02" db="EMBL/GenBank/DDBJ databases">
        <title>Deep-cultivation of Planctomycetes and their phenomic and genomic characterization uncovers novel biology.</title>
        <authorList>
            <person name="Wiegand S."/>
            <person name="Jogler M."/>
            <person name="Boedeker C."/>
            <person name="Pinto D."/>
            <person name="Vollmers J."/>
            <person name="Rivas-Marin E."/>
            <person name="Kohn T."/>
            <person name="Peeters S.H."/>
            <person name="Heuer A."/>
            <person name="Rast P."/>
            <person name="Oberbeckmann S."/>
            <person name="Bunk B."/>
            <person name="Jeske O."/>
            <person name="Meyerdierks A."/>
            <person name="Storesund J.E."/>
            <person name="Kallscheuer N."/>
            <person name="Luecker S."/>
            <person name="Lage O.M."/>
            <person name="Pohl T."/>
            <person name="Merkel B.J."/>
            <person name="Hornburger P."/>
            <person name="Mueller R.-W."/>
            <person name="Bruemmer F."/>
            <person name="Labrenz M."/>
            <person name="Spormann A.M."/>
            <person name="Op Den Camp H."/>
            <person name="Overmann J."/>
            <person name="Amann R."/>
            <person name="Jetten M.S.M."/>
            <person name="Mascher T."/>
            <person name="Medema M.H."/>
            <person name="Devos D.P."/>
            <person name="Kaster A.-K."/>
            <person name="Ovreas L."/>
            <person name="Rohde M."/>
            <person name="Galperin M.Y."/>
            <person name="Jogler C."/>
        </authorList>
    </citation>
    <scope>NUCLEOTIDE SEQUENCE [LARGE SCALE GENOMIC DNA]</scope>
    <source>
        <strain evidence="2 3">Poly41</strain>
    </source>
</reference>
<keyword evidence="3" id="KW-1185">Reference proteome</keyword>
<protein>
    <submittedName>
        <fullName evidence="2">Uncharacterized protein</fullName>
    </submittedName>
</protein>
<organism evidence="2 3">
    <name type="scientific">Novipirellula artificiosorum</name>
    <dbReference type="NCBI Taxonomy" id="2528016"/>
    <lineage>
        <taxon>Bacteria</taxon>
        <taxon>Pseudomonadati</taxon>
        <taxon>Planctomycetota</taxon>
        <taxon>Planctomycetia</taxon>
        <taxon>Pirellulales</taxon>
        <taxon>Pirellulaceae</taxon>
        <taxon>Novipirellula</taxon>
    </lineage>
</organism>
<dbReference type="EMBL" id="SJPV01000018">
    <property type="protein sequence ID" value="TWU31159.1"/>
    <property type="molecule type" value="Genomic_DNA"/>
</dbReference>
<evidence type="ECO:0000256" key="1">
    <source>
        <dbReference type="SAM" id="MobiDB-lite"/>
    </source>
</evidence>
<gene>
    <name evidence="2" type="ORF">Poly41_63500</name>
</gene>
<dbReference type="Proteomes" id="UP000319143">
    <property type="component" value="Unassembled WGS sequence"/>
</dbReference>
<comment type="caution">
    <text evidence="2">The sequence shown here is derived from an EMBL/GenBank/DDBJ whole genome shotgun (WGS) entry which is preliminary data.</text>
</comment>
<evidence type="ECO:0000313" key="3">
    <source>
        <dbReference type="Proteomes" id="UP000319143"/>
    </source>
</evidence>
<dbReference type="AlphaFoldDB" id="A0A5C6D8H9"/>